<dbReference type="AlphaFoldDB" id="A0A1I7ZJW7"/>
<organism evidence="1 2">
    <name type="scientific">Steinernema glaseri</name>
    <dbReference type="NCBI Taxonomy" id="37863"/>
    <lineage>
        <taxon>Eukaryota</taxon>
        <taxon>Metazoa</taxon>
        <taxon>Ecdysozoa</taxon>
        <taxon>Nematoda</taxon>
        <taxon>Chromadorea</taxon>
        <taxon>Rhabditida</taxon>
        <taxon>Tylenchina</taxon>
        <taxon>Panagrolaimomorpha</taxon>
        <taxon>Strongyloidoidea</taxon>
        <taxon>Steinernematidae</taxon>
        <taxon>Steinernema</taxon>
    </lineage>
</organism>
<evidence type="ECO:0000313" key="2">
    <source>
        <dbReference type="WBParaSite" id="L893_g2692.t1"/>
    </source>
</evidence>
<sequence>MYGALRASRTTLSLAEDRPVTHFVNVSLVRDENKIIWKTCPYEVLSTTLNESDFPEKERQIPRVAERHWSLGDKRH</sequence>
<dbReference type="Proteomes" id="UP000095287">
    <property type="component" value="Unplaced"/>
</dbReference>
<protein>
    <submittedName>
        <fullName evidence="2">Transposase</fullName>
    </submittedName>
</protein>
<evidence type="ECO:0000313" key="1">
    <source>
        <dbReference type="Proteomes" id="UP000095287"/>
    </source>
</evidence>
<accession>A0A1I7ZJW7</accession>
<proteinExistence type="predicted"/>
<reference evidence="2" key="1">
    <citation type="submission" date="2016-11" db="UniProtKB">
        <authorList>
            <consortium name="WormBaseParasite"/>
        </authorList>
    </citation>
    <scope>IDENTIFICATION</scope>
</reference>
<dbReference type="WBParaSite" id="L893_g2692.t1">
    <property type="protein sequence ID" value="L893_g2692.t1"/>
    <property type="gene ID" value="L893_g2692"/>
</dbReference>
<name>A0A1I7ZJW7_9BILA</name>
<keyword evidence="1" id="KW-1185">Reference proteome</keyword>